<evidence type="ECO:0000256" key="7">
    <source>
        <dbReference type="ARBA" id="ARBA00023136"/>
    </source>
</evidence>
<dbReference type="InterPro" id="IPR035906">
    <property type="entry name" value="MetI-like_sf"/>
</dbReference>
<accession>A0A2N9KG77</accession>
<sequence>MPPFSFKFFLSVFSEVLPYFPVTLLIIVASIIFSSLLGALVASGQLSRSPIWRTLSQGYVFVLRSTPPIVLLFLIFYGLPKLLLLSLNININDWQKSIFVIIALSLLFASNLAEVFKSAYLSVNTGQREAALMVGLSEWQTFYRITLPQTIVVALPNFANTVAALIKDAALAYVIGLLDMMGAGDNLISRNFGHHSLETYLALAIIYWFLFVIIEQGAKYLERYFGKSRAIASNPAEVVS</sequence>
<dbReference type="NCBIfam" id="TIGR01726">
    <property type="entry name" value="HEQRo_perm_3TM"/>
    <property type="match status" value="1"/>
</dbReference>
<dbReference type="Pfam" id="PF00528">
    <property type="entry name" value="BPD_transp_1"/>
    <property type="match status" value="1"/>
</dbReference>
<dbReference type="PROSITE" id="PS50928">
    <property type="entry name" value="ABC_TM1"/>
    <property type="match status" value="1"/>
</dbReference>
<comment type="subcellular location">
    <subcellularLocation>
        <location evidence="1 8">Cell membrane</location>
        <topology evidence="1 8">Multi-pass membrane protein</topology>
    </subcellularLocation>
</comment>
<feature type="transmembrane region" description="Helical" evidence="8">
    <location>
        <begin position="20"/>
        <end position="46"/>
    </location>
</feature>
<evidence type="ECO:0000256" key="6">
    <source>
        <dbReference type="ARBA" id="ARBA00022989"/>
    </source>
</evidence>
<proteinExistence type="inferred from homology"/>
<feature type="transmembrane region" description="Helical" evidence="8">
    <location>
        <begin position="58"/>
        <end position="78"/>
    </location>
</feature>
<dbReference type="GO" id="GO:0043190">
    <property type="term" value="C:ATP-binding cassette (ABC) transporter complex"/>
    <property type="evidence" value="ECO:0007669"/>
    <property type="project" value="InterPro"/>
</dbReference>
<dbReference type="EMBL" id="OKQR01000006">
    <property type="protein sequence ID" value="SPD94963.1"/>
    <property type="molecule type" value="Genomic_DNA"/>
</dbReference>
<keyword evidence="3" id="KW-1003">Cell membrane</keyword>
<feature type="domain" description="ABC transmembrane type-1" evidence="9">
    <location>
        <begin position="20"/>
        <end position="218"/>
    </location>
</feature>
<keyword evidence="2 8" id="KW-0813">Transport</keyword>
<dbReference type="GO" id="GO:0006865">
    <property type="term" value="P:amino acid transport"/>
    <property type="evidence" value="ECO:0007669"/>
    <property type="project" value="UniProtKB-KW"/>
</dbReference>
<keyword evidence="4 8" id="KW-0812">Transmembrane</keyword>
<comment type="similarity">
    <text evidence="8">Belongs to the binding-protein-dependent transport system permease family.</text>
</comment>
<dbReference type="PANTHER" id="PTHR30614:SF0">
    <property type="entry name" value="L-CYSTINE TRANSPORT SYSTEM PERMEASE PROTEIN TCYL"/>
    <property type="match status" value="1"/>
</dbReference>
<evidence type="ECO:0000256" key="2">
    <source>
        <dbReference type="ARBA" id="ARBA00022448"/>
    </source>
</evidence>
<dbReference type="EMBL" id="OKQU01000005">
    <property type="protein sequence ID" value="SPE09818.1"/>
    <property type="molecule type" value="Genomic_DNA"/>
</dbReference>
<keyword evidence="7 8" id="KW-0472">Membrane</keyword>
<evidence type="ECO:0000256" key="5">
    <source>
        <dbReference type="ARBA" id="ARBA00022970"/>
    </source>
</evidence>
<evidence type="ECO:0000256" key="4">
    <source>
        <dbReference type="ARBA" id="ARBA00022692"/>
    </source>
</evidence>
<dbReference type="InterPro" id="IPR043429">
    <property type="entry name" value="ArtM/GltK/GlnP/TcyL/YhdX-like"/>
</dbReference>
<dbReference type="InterPro" id="IPR000515">
    <property type="entry name" value="MetI-like"/>
</dbReference>
<dbReference type="Gene3D" id="1.10.3720.10">
    <property type="entry name" value="MetI-like"/>
    <property type="match status" value="1"/>
</dbReference>
<organism evidence="11 12">
    <name type="scientific">Leuconostoc suionicum</name>
    <dbReference type="NCBI Taxonomy" id="1511761"/>
    <lineage>
        <taxon>Bacteria</taxon>
        <taxon>Bacillati</taxon>
        <taxon>Bacillota</taxon>
        <taxon>Bacilli</taxon>
        <taxon>Lactobacillales</taxon>
        <taxon>Lactobacillaceae</taxon>
        <taxon>Leuconostoc</taxon>
    </lineage>
</organism>
<dbReference type="Proteomes" id="UP000239237">
    <property type="component" value="Unassembled WGS sequence"/>
</dbReference>
<keyword evidence="13" id="KW-1185">Reference proteome</keyword>
<evidence type="ECO:0000313" key="13">
    <source>
        <dbReference type="Proteomes" id="UP000239237"/>
    </source>
</evidence>
<evidence type="ECO:0000313" key="10">
    <source>
        <dbReference type="EMBL" id="SPD94963.1"/>
    </source>
</evidence>
<dbReference type="PANTHER" id="PTHR30614">
    <property type="entry name" value="MEMBRANE COMPONENT OF AMINO ACID ABC TRANSPORTER"/>
    <property type="match status" value="1"/>
</dbReference>
<gene>
    <name evidence="11" type="primary">tcyL_2</name>
    <name evidence="10" type="ORF">LES8486_02016</name>
    <name evidence="11" type="ORF">LES9216_02016</name>
</gene>
<evidence type="ECO:0000313" key="11">
    <source>
        <dbReference type="EMBL" id="SPE09818.1"/>
    </source>
</evidence>
<feature type="transmembrane region" description="Helical" evidence="8">
    <location>
        <begin position="98"/>
        <end position="120"/>
    </location>
</feature>
<protein>
    <submittedName>
        <fullName evidence="11">L-cystine transport system permease protein TcyL</fullName>
    </submittedName>
</protein>
<dbReference type="Proteomes" id="UP000237923">
    <property type="component" value="Unassembled WGS sequence"/>
</dbReference>
<evidence type="ECO:0000313" key="12">
    <source>
        <dbReference type="Proteomes" id="UP000237923"/>
    </source>
</evidence>
<dbReference type="RefSeq" id="WP_105299887.1">
    <property type="nucleotide sequence ID" value="NZ_CAURUR010000005.1"/>
</dbReference>
<evidence type="ECO:0000259" key="9">
    <source>
        <dbReference type="PROSITE" id="PS50928"/>
    </source>
</evidence>
<dbReference type="GO" id="GO:0022857">
    <property type="term" value="F:transmembrane transporter activity"/>
    <property type="evidence" value="ECO:0007669"/>
    <property type="project" value="InterPro"/>
</dbReference>
<name>A0A2N9KG77_9LACO</name>
<dbReference type="AlphaFoldDB" id="A0A2N9KG77"/>
<reference evidence="10 13" key="2">
    <citation type="submission" date="2018-02" db="EMBL/GenBank/DDBJ databases">
        <authorList>
            <person name="Rodrigo-Torres L."/>
            <person name="Arahal R. D."/>
            <person name="Lucena T."/>
        </authorList>
    </citation>
    <scope>NUCLEOTIDE SEQUENCE [LARGE SCALE GENOMIC DNA]</scope>
    <source>
        <strain evidence="10 13">CECT 8486</strain>
    </source>
</reference>
<dbReference type="InterPro" id="IPR010065">
    <property type="entry name" value="AA_ABC_transptr_permease_3TM"/>
</dbReference>
<keyword evidence="6 8" id="KW-1133">Transmembrane helix</keyword>
<reference evidence="11 12" key="1">
    <citation type="submission" date="2018-02" db="EMBL/GenBank/DDBJ databases">
        <authorList>
            <person name="Cohen D.B."/>
            <person name="Kent A.D."/>
        </authorList>
    </citation>
    <scope>NUCLEOTIDE SEQUENCE [LARGE SCALE GENOMIC DNA]</scope>
    <source>
        <strain evidence="11 12">CECT 9216</strain>
    </source>
</reference>
<evidence type="ECO:0000256" key="8">
    <source>
        <dbReference type="RuleBase" id="RU363032"/>
    </source>
</evidence>
<evidence type="ECO:0000256" key="3">
    <source>
        <dbReference type="ARBA" id="ARBA00022475"/>
    </source>
</evidence>
<keyword evidence="5" id="KW-0029">Amino-acid transport</keyword>
<dbReference type="SUPFAM" id="SSF161098">
    <property type="entry name" value="MetI-like"/>
    <property type="match status" value="1"/>
</dbReference>
<feature type="transmembrane region" description="Helical" evidence="8">
    <location>
        <begin position="200"/>
        <end position="218"/>
    </location>
</feature>
<dbReference type="CDD" id="cd06261">
    <property type="entry name" value="TM_PBP2"/>
    <property type="match status" value="1"/>
</dbReference>
<evidence type="ECO:0000256" key="1">
    <source>
        <dbReference type="ARBA" id="ARBA00004651"/>
    </source>
</evidence>